<sequence length="153" mass="17722">MNKQRLRWWDISGQSESGTIFVYIVEATSRKKVIRRFGGTKQCKDFDGTTVSVTFPRDQGQIRVHANDWFPGTLTHLYVPDTRTIVELIRAPRYKCECGEVHISEGKYPSVWCSCGKKAYPVVDASQKKQQDIQPQERFPSMLERPKRKDIRA</sequence>
<evidence type="ECO:0000313" key="2">
    <source>
        <dbReference type="EMBL" id="GLV14682.1"/>
    </source>
</evidence>
<accession>A0AA37U8T9</accession>
<evidence type="ECO:0000256" key="1">
    <source>
        <dbReference type="SAM" id="MobiDB-lite"/>
    </source>
</evidence>
<feature type="compositionally biased region" description="Basic and acidic residues" evidence="1">
    <location>
        <begin position="144"/>
        <end position="153"/>
    </location>
</feature>
<dbReference type="EMBL" id="BSRA01000015">
    <property type="protein sequence ID" value="GLV14682.1"/>
    <property type="molecule type" value="Genomic_DNA"/>
</dbReference>
<name>A0AA37U8T9_9BACL</name>
<dbReference type="AlphaFoldDB" id="A0AA37U8T9"/>
<organism evidence="2 3">
    <name type="scientific">Alicyclobacillus hesperidum</name>
    <dbReference type="NCBI Taxonomy" id="89784"/>
    <lineage>
        <taxon>Bacteria</taxon>
        <taxon>Bacillati</taxon>
        <taxon>Bacillota</taxon>
        <taxon>Bacilli</taxon>
        <taxon>Bacillales</taxon>
        <taxon>Alicyclobacillaceae</taxon>
        <taxon>Alicyclobacillus</taxon>
    </lineage>
</organism>
<evidence type="ECO:0000313" key="3">
    <source>
        <dbReference type="Proteomes" id="UP001157137"/>
    </source>
</evidence>
<protein>
    <submittedName>
        <fullName evidence="2">Uncharacterized protein</fullName>
    </submittedName>
</protein>
<reference evidence="2" key="1">
    <citation type="submission" date="2023-02" db="EMBL/GenBank/DDBJ databases">
        <title>Proposal of a novel subspecies: Alicyclobacillus hesperidum subspecies aegle.</title>
        <authorList>
            <person name="Goto K."/>
            <person name="Fujii T."/>
            <person name="Yasui K."/>
            <person name="Mochida K."/>
            <person name="Kato-Tanaka Y."/>
            <person name="Morohoshi S."/>
            <person name="An S.Y."/>
            <person name="Kasai H."/>
            <person name="Yokota A."/>
        </authorList>
    </citation>
    <scope>NUCLEOTIDE SEQUENCE</scope>
    <source>
        <strain evidence="2">DSM 12766</strain>
    </source>
</reference>
<proteinExistence type="predicted"/>
<feature type="region of interest" description="Disordered" evidence="1">
    <location>
        <begin position="126"/>
        <end position="153"/>
    </location>
</feature>
<dbReference type="Proteomes" id="UP001157137">
    <property type="component" value="Unassembled WGS sequence"/>
</dbReference>
<dbReference type="RefSeq" id="WP_284227759.1">
    <property type="nucleotide sequence ID" value="NZ_BSRA01000015.1"/>
</dbReference>
<comment type="caution">
    <text evidence="2">The sequence shown here is derived from an EMBL/GenBank/DDBJ whole genome shotgun (WGS) entry which is preliminary data.</text>
</comment>
<gene>
    <name evidence="2" type="ORF">Heshes_23660</name>
</gene>